<organism evidence="3 4">
    <name type="scientific">Malassezia arunalokei</name>
    <dbReference type="NCBI Taxonomy" id="1514897"/>
    <lineage>
        <taxon>Eukaryota</taxon>
        <taxon>Fungi</taxon>
        <taxon>Dikarya</taxon>
        <taxon>Basidiomycota</taxon>
        <taxon>Ustilaginomycotina</taxon>
        <taxon>Malasseziomycetes</taxon>
        <taxon>Malasseziales</taxon>
        <taxon>Malasseziaceae</taxon>
        <taxon>Malassezia</taxon>
    </lineage>
</organism>
<reference evidence="3 4" key="1">
    <citation type="submission" date="2023-03" db="EMBL/GenBank/DDBJ databases">
        <title>Mating type loci evolution in Malassezia.</title>
        <authorList>
            <person name="Coelho M.A."/>
        </authorList>
    </citation>
    <scope>NUCLEOTIDE SEQUENCE [LARGE SCALE GENOMIC DNA]</scope>
    <source>
        <strain evidence="3 4">CBS 13387</strain>
    </source>
</reference>
<keyword evidence="4" id="KW-1185">Reference proteome</keyword>
<dbReference type="Proteomes" id="UP001217582">
    <property type="component" value="Chromosome 3"/>
</dbReference>
<protein>
    <submittedName>
        <fullName evidence="3">Uncharacterized protein</fullName>
    </submittedName>
</protein>
<keyword evidence="2" id="KW-0472">Membrane</keyword>
<evidence type="ECO:0000256" key="2">
    <source>
        <dbReference type="SAM" id="Phobius"/>
    </source>
</evidence>
<gene>
    <name evidence="3" type="ORF">MARU1_001672</name>
</gene>
<keyword evidence="2" id="KW-0812">Transmembrane</keyword>
<evidence type="ECO:0000313" key="3">
    <source>
        <dbReference type="EMBL" id="WFD15650.1"/>
    </source>
</evidence>
<evidence type="ECO:0000313" key="4">
    <source>
        <dbReference type="Proteomes" id="UP001217582"/>
    </source>
</evidence>
<name>A0AAJ5Z1X1_9BASI</name>
<evidence type="ECO:0000256" key="1">
    <source>
        <dbReference type="SAM" id="MobiDB-lite"/>
    </source>
</evidence>
<dbReference type="AlphaFoldDB" id="A0AAJ5Z1X1"/>
<proteinExistence type="predicted"/>
<accession>A0AAJ5Z1X1</accession>
<feature type="transmembrane region" description="Helical" evidence="2">
    <location>
        <begin position="78"/>
        <end position="101"/>
    </location>
</feature>
<sequence>MSSLASGVAPVSESSRVRQRHAPQGGKVIDRTTKAIQREPEPRSQAFYAPLVDTVWRAYVMASGILGTSVQEPVEILIMPYLAVSVYAIVLSGVCLALYHFPNYVQNASRRVHYYLTGEQPVQ</sequence>
<dbReference type="EMBL" id="CP119918">
    <property type="protein sequence ID" value="WFD15650.1"/>
    <property type="molecule type" value="Genomic_DNA"/>
</dbReference>
<keyword evidence="2" id="KW-1133">Transmembrane helix</keyword>
<feature type="region of interest" description="Disordered" evidence="1">
    <location>
        <begin position="1"/>
        <end position="25"/>
    </location>
</feature>